<dbReference type="HOGENOM" id="CLU_002934_7_0_10"/>
<dbReference type="EMBL" id="CP007547">
    <property type="protein sequence ID" value="AIL47158.1"/>
    <property type="molecule type" value="Genomic_DNA"/>
</dbReference>
<keyword evidence="5" id="KW-0326">Glycosidase</keyword>
<dbReference type="SMART" id="SM00812">
    <property type="entry name" value="Alpha_L_fucos"/>
    <property type="match status" value="1"/>
</dbReference>
<reference evidence="8 9" key="1">
    <citation type="journal article" date="2013" name="Lancet">
        <title>First case of E anophelis outbreak in an intensive-care unit.</title>
        <authorList>
            <person name="Teo J."/>
            <person name="Tan S.Y."/>
            <person name="Tay M."/>
            <person name="Ding Y."/>
            <person name="Kjelleberg S."/>
            <person name="Givskov M."/>
            <person name="Lin R.T."/>
            <person name="Yang L."/>
        </authorList>
    </citation>
    <scope>NUCLEOTIDE SEQUENCE [LARGE SCALE GENOMIC DNA]</scope>
    <source>
        <strain evidence="8 9">NUHP1</strain>
    </source>
</reference>
<dbReference type="Pfam" id="PF00754">
    <property type="entry name" value="F5_F8_type_C"/>
    <property type="match status" value="1"/>
</dbReference>
<dbReference type="Pfam" id="PF01120">
    <property type="entry name" value="Alpha_L_fucos"/>
    <property type="match status" value="1"/>
</dbReference>
<dbReference type="SMR" id="A0A077EKZ1"/>
<dbReference type="PANTHER" id="PTHR10030:SF37">
    <property type="entry name" value="ALPHA-L-FUCOSIDASE-RELATED"/>
    <property type="match status" value="1"/>
</dbReference>
<evidence type="ECO:0000256" key="6">
    <source>
        <dbReference type="SAM" id="SignalP"/>
    </source>
</evidence>
<dbReference type="GO" id="GO:0016139">
    <property type="term" value="P:glycoside catabolic process"/>
    <property type="evidence" value="ECO:0007669"/>
    <property type="project" value="TreeGrafter"/>
</dbReference>
<feature type="signal peptide" evidence="6">
    <location>
        <begin position="1"/>
        <end position="30"/>
    </location>
</feature>
<dbReference type="eggNOG" id="COG3669">
    <property type="taxonomic scope" value="Bacteria"/>
</dbReference>
<feature type="chain" id="PRO_5001717818" description="alpha-L-fucosidase" evidence="6">
    <location>
        <begin position="31"/>
        <end position="637"/>
    </location>
</feature>
<protein>
    <recommendedName>
        <fullName evidence="2">alpha-L-fucosidase</fullName>
        <ecNumber evidence="2">3.2.1.51</ecNumber>
    </recommendedName>
</protein>
<dbReference type="InterPro" id="IPR008979">
    <property type="entry name" value="Galactose-bd-like_sf"/>
</dbReference>
<accession>A0A077EKZ1</accession>
<dbReference type="KEGG" id="eao:BD94_3383"/>
<evidence type="ECO:0000256" key="2">
    <source>
        <dbReference type="ARBA" id="ARBA00012662"/>
    </source>
</evidence>
<dbReference type="AlphaFoldDB" id="A0A077EKZ1"/>
<evidence type="ECO:0000256" key="3">
    <source>
        <dbReference type="ARBA" id="ARBA00022729"/>
    </source>
</evidence>
<dbReference type="SUPFAM" id="SSF51445">
    <property type="entry name" value="(Trans)glycosidases"/>
    <property type="match status" value="1"/>
</dbReference>
<dbReference type="GO" id="GO:0006004">
    <property type="term" value="P:fucose metabolic process"/>
    <property type="evidence" value="ECO:0007669"/>
    <property type="project" value="TreeGrafter"/>
</dbReference>
<dbReference type="PANTHER" id="PTHR10030">
    <property type="entry name" value="ALPHA-L-FUCOSIDASE"/>
    <property type="match status" value="1"/>
</dbReference>
<proteinExistence type="inferred from homology"/>
<evidence type="ECO:0000313" key="8">
    <source>
        <dbReference type="EMBL" id="AIL47158.1"/>
    </source>
</evidence>
<dbReference type="SUPFAM" id="SSF49785">
    <property type="entry name" value="Galactose-binding domain-like"/>
    <property type="match status" value="2"/>
</dbReference>
<sequence length="637" mass="71321">MLPKAARTKNFTMKKIVHVALLMSAPFFLAQELKPYGAVPSERQLRWHEMETYALIHFTPTTFQNKEWGFGDASPEIFNPTSFDADQIAKAAASAGLKGLIAVAKHHDGFCLWPTKTTSYSIASSPWKGGKGDMVKDFMLASKNAHLKFGVYLSAWDRNDVRYGTPAYADAYRVQLTELMTNYGPLFTSWHDGANGGDGYYGGRNEKRTIDRTTYYQWTEKTWPIVRKLQPGAVIFSDIGPDMRWVGNEHGYAAETSWATFTPIGLDGKKPVPGAAVYTNSGTGDRNGKYWIPAECDVPLRPGWFYHKDQDAKVKTPDQLFDIYIKSVGRGADMNLGLSPMPSGILHDNDVKSLQAFGVKIAETFKTNFAERASIKASDVRGKNIKKFGPQYIVDKDRYSYWATNDGVTNAQLDIKLPKQSTFDIIRLRENIKLGQRIDSVKVEGLVDGKWQVLGKATSIGANRLIKLDKPVTTTDLRVNIYAPVAITLSDFGLYKEYNEAFAFDHTTEAKKIKIPTGMARIDQVILNENSNTFVAIPKNESLIFNTEGRNITGLGYLPRQDGKTEGIITKYAVYTSDGNSRWKLLKEGEFSNIKANPVWTRINFDKPVVSRFIKLVPKELTDGGQYTVAGVEFYEE</sequence>
<dbReference type="GO" id="GO:0005764">
    <property type="term" value="C:lysosome"/>
    <property type="evidence" value="ECO:0007669"/>
    <property type="project" value="TreeGrafter"/>
</dbReference>
<dbReference type="Proteomes" id="UP000028933">
    <property type="component" value="Chromosome"/>
</dbReference>
<comment type="similarity">
    <text evidence="1">Belongs to the glycosyl hydrolase 29 family.</text>
</comment>
<evidence type="ECO:0000313" key="9">
    <source>
        <dbReference type="Proteomes" id="UP000028933"/>
    </source>
</evidence>
<evidence type="ECO:0000256" key="1">
    <source>
        <dbReference type="ARBA" id="ARBA00007951"/>
    </source>
</evidence>
<dbReference type="InterPro" id="IPR057739">
    <property type="entry name" value="Glyco_hydro_29_N"/>
</dbReference>
<dbReference type="PROSITE" id="PS50022">
    <property type="entry name" value="FA58C_3"/>
    <property type="match status" value="1"/>
</dbReference>
<dbReference type="Gene3D" id="3.20.20.80">
    <property type="entry name" value="Glycosidases"/>
    <property type="match status" value="1"/>
</dbReference>
<evidence type="ECO:0000259" key="7">
    <source>
        <dbReference type="PROSITE" id="PS50022"/>
    </source>
</evidence>
<dbReference type="STRING" id="1338011.BD94_3383"/>
<gene>
    <name evidence="8" type="ORF">BD94_3383</name>
</gene>
<keyword evidence="3 6" id="KW-0732">Signal</keyword>
<organism evidence="8 9">
    <name type="scientific">Elizabethkingia anophelis NUHP1</name>
    <dbReference type="NCBI Taxonomy" id="1338011"/>
    <lineage>
        <taxon>Bacteria</taxon>
        <taxon>Pseudomonadati</taxon>
        <taxon>Bacteroidota</taxon>
        <taxon>Flavobacteriia</taxon>
        <taxon>Flavobacteriales</taxon>
        <taxon>Weeksellaceae</taxon>
        <taxon>Elizabethkingia</taxon>
    </lineage>
</organism>
<evidence type="ECO:0000256" key="5">
    <source>
        <dbReference type="ARBA" id="ARBA00023295"/>
    </source>
</evidence>
<evidence type="ECO:0000256" key="4">
    <source>
        <dbReference type="ARBA" id="ARBA00022801"/>
    </source>
</evidence>
<feature type="domain" description="F5/8 type C" evidence="7">
    <location>
        <begin position="550"/>
        <end position="637"/>
    </location>
</feature>
<dbReference type="InterPro" id="IPR017853">
    <property type="entry name" value="GH"/>
</dbReference>
<dbReference type="GO" id="GO:0004560">
    <property type="term" value="F:alpha-L-fucosidase activity"/>
    <property type="evidence" value="ECO:0007669"/>
    <property type="project" value="InterPro"/>
</dbReference>
<dbReference type="InterPro" id="IPR000421">
    <property type="entry name" value="FA58C"/>
</dbReference>
<keyword evidence="4" id="KW-0378">Hydrolase</keyword>
<dbReference type="InterPro" id="IPR000933">
    <property type="entry name" value="Glyco_hydro_29"/>
</dbReference>
<dbReference type="EC" id="3.2.1.51" evidence="2"/>
<dbReference type="Gene3D" id="2.60.120.260">
    <property type="entry name" value="Galactose-binding domain-like"/>
    <property type="match status" value="2"/>
</dbReference>
<name>A0A077EKZ1_9FLAO</name>